<dbReference type="Ensembl" id="ENSAMXT00000049520.1">
    <property type="protein sequence ID" value="ENSAMXP00000027308.1"/>
    <property type="gene ID" value="ENSAMXG00000034400.1"/>
</dbReference>
<keyword evidence="2" id="KW-1185">Reference proteome</keyword>
<reference evidence="1" key="4">
    <citation type="submission" date="2025-09" db="UniProtKB">
        <authorList>
            <consortium name="Ensembl"/>
        </authorList>
    </citation>
    <scope>IDENTIFICATION</scope>
</reference>
<dbReference type="GeneTree" id="ENSGT00940000181248"/>
<dbReference type="STRING" id="7994.ENSAMXP00000027308"/>
<dbReference type="InParanoid" id="A0A3B1IBV6"/>
<proteinExistence type="predicted"/>
<evidence type="ECO:0000313" key="1">
    <source>
        <dbReference type="Ensembl" id="ENSAMXP00000027308.1"/>
    </source>
</evidence>
<accession>A0A3B1IBV6</accession>
<dbReference type="AlphaFoldDB" id="A0A3B1IBV6"/>
<evidence type="ECO:0000313" key="2">
    <source>
        <dbReference type="Proteomes" id="UP000018467"/>
    </source>
</evidence>
<name>A0A3B1IBV6_ASTMX</name>
<reference evidence="2" key="1">
    <citation type="submission" date="2013-03" db="EMBL/GenBank/DDBJ databases">
        <authorList>
            <person name="Jeffery W."/>
            <person name="Warren W."/>
            <person name="Wilson R.K."/>
        </authorList>
    </citation>
    <scope>NUCLEOTIDE SEQUENCE</scope>
    <source>
        <strain evidence="2">female</strain>
    </source>
</reference>
<reference evidence="2" key="2">
    <citation type="journal article" date="2014" name="Nat. Commun.">
        <title>The cavefish genome reveals candidate genes for eye loss.</title>
        <authorList>
            <person name="McGaugh S.E."/>
            <person name="Gross J.B."/>
            <person name="Aken B."/>
            <person name="Blin M."/>
            <person name="Borowsky R."/>
            <person name="Chalopin D."/>
            <person name="Hinaux H."/>
            <person name="Jeffery W.R."/>
            <person name="Keene A."/>
            <person name="Ma L."/>
            <person name="Minx P."/>
            <person name="Murphy D."/>
            <person name="O'Quin K.E."/>
            <person name="Retaux S."/>
            <person name="Rohner N."/>
            <person name="Searle S.M."/>
            <person name="Stahl B.A."/>
            <person name="Tabin C."/>
            <person name="Volff J.N."/>
            <person name="Yoshizawa M."/>
            <person name="Warren W.C."/>
        </authorList>
    </citation>
    <scope>NUCLEOTIDE SEQUENCE [LARGE SCALE GENOMIC DNA]</scope>
    <source>
        <strain evidence="2">female</strain>
    </source>
</reference>
<dbReference type="Bgee" id="ENSAMXG00000034400">
    <property type="expression patterns" value="Expressed in olfactory epithelium and 4 other cell types or tissues"/>
</dbReference>
<sequence length="140" mass="15247">MAIRRPLWLTVRSYLTDRVQRIQWGSCISEPYAIPSGVPQGGLLSPLLFVICINKLLMGSLPGLTQKALDSVADWGQEFSLTMNGAKTKDMVISARRQDNIPSPPSPIISGQNISRVTTFKLLGHKIGSAVRVKTAAAKM</sequence>
<organism evidence="1 2">
    <name type="scientific">Astyanax mexicanus</name>
    <name type="common">Blind cave fish</name>
    <name type="synonym">Astyanax fasciatus mexicanus</name>
    <dbReference type="NCBI Taxonomy" id="7994"/>
    <lineage>
        <taxon>Eukaryota</taxon>
        <taxon>Metazoa</taxon>
        <taxon>Chordata</taxon>
        <taxon>Craniata</taxon>
        <taxon>Vertebrata</taxon>
        <taxon>Euteleostomi</taxon>
        <taxon>Actinopterygii</taxon>
        <taxon>Neopterygii</taxon>
        <taxon>Teleostei</taxon>
        <taxon>Ostariophysi</taxon>
        <taxon>Characiformes</taxon>
        <taxon>Characoidei</taxon>
        <taxon>Acestrorhamphidae</taxon>
        <taxon>Acestrorhamphinae</taxon>
        <taxon>Astyanax</taxon>
    </lineage>
</organism>
<protein>
    <submittedName>
        <fullName evidence="1">Uncharacterized protein</fullName>
    </submittedName>
</protein>
<reference evidence="1" key="3">
    <citation type="submission" date="2025-08" db="UniProtKB">
        <authorList>
            <consortium name="Ensembl"/>
        </authorList>
    </citation>
    <scope>IDENTIFICATION</scope>
</reference>
<dbReference type="Proteomes" id="UP000018467">
    <property type="component" value="Unassembled WGS sequence"/>
</dbReference>